<feature type="region of interest" description="Disordered" evidence="1">
    <location>
        <begin position="92"/>
        <end position="138"/>
    </location>
</feature>
<dbReference type="AlphaFoldDB" id="A0A0F9VQ89"/>
<evidence type="ECO:0000256" key="1">
    <source>
        <dbReference type="SAM" id="MobiDB-lite"/>
    </source>
</evidence>
<dbReference type="EMBL" id="LAZR01000306">
    <property type="protein sequence ID" value="KKN75631.1"/>
    <property type="molecule type" value="Genomic_DNA"/>
</dbReference>
<sequence length="264" mass="29872">MTQPTETTRYRFDAAILGKEVRGQKTMIKLDWKLPSAKYEINLYLDPDDAQILNVGERLHWSITRGGLGKDKDGTTKTGRYPTDYFWDWDKDDSGASQSRNSPTVYKDTDGNEYPPNDLDDADRSMEQDFTPTGGVSDVDELFTGKPDHPFIENLKGRAERPVAEQDKYQLSAARRDAMILIEMGVWGIPEGRSPLSWVRECSARMFYSHHATVMEPEHFCYTHETPWSPVKGGTYAHRITIDEQALFCTPNGIVDGLGNLVEG</sequence>
<accession>A0A0F9VQ89</accession>
<evidence type="ECO:0000313" key="2">
    <source>
        <dbReference type="EMBL" id="KKN75631.1"/>
    </source>
</evidence>
<name>A0A0F9VQ89_9ZZZZ</name>
<organism evidence="2">
    <name type="scientific">marine sediment metagenome</name>
    <dbReference type="NCBI Taxonomy" id="412755"/>
    <lineage>
        <taxon>unclassified sequences</taxon>
        <taxon>metagenomes</taxon>
        <taxon>ecological metagenomes</taxon>
    </lineage>
</organism>
<gene>
    <name evidence="2" type="ORF">LCGC14_0378690</name>
</gene>
<proteinExistence type="predicted"/>
<feature type="compositionally biased region" description="Polar residues" evidence="1">
    <location>
        <begin position="95"/>
        <end position="104"/>
    </location>
</feature>
<comment type="caution">
    <text evidence="2">The sequence shown here is derived from an EMBL/GenBank/DDBJ whole genome shotgun (WGS) entry which is preliminary data.</text>
</comment>
<protein>
    <submittedName>
        <fullName evidence="2">Uncharacterized protein</fullName>
    </submittedName>
</protein>
<reference evidence="2" key="1">
    <citation type="journal article" date="2015" name="Nature">
        <title>Complex archaea that bridge the gap between prokaryotes and eukaryotes.</title>
        <authorList>
            <person name="Spang A."/>
            <person name="Saw J.H."/>
            <person name="Jorgensen S.L."/>
            <person name="Zaremba-Niedzwiedzka K."/>
            <person name="Martijn J."/>
            <person name="Lind A.E."/>
            <person name="van Eijk R."/>
            <person name="Schleper C."/>
            <person name="Guy L."/>
            <person name="Ettema T.J."/>
        </authorList>
    </citation>
    <scope>NUCLEOTIDE SEQUENCE</scope>
</reference>